<feature type="signal peptide" evidence="1">
    <location>
        <begin position="1"/>
        <end position="23"/>
    </location>
</feature>
<evidence type="ECO:0000256" key="1">
    <source>
        <dbReference type="SAM" id="SignalP"/>
    </source>
</evidence>
<evidence type="ECO:0000313" key="3">
    <source>
        <dbReference type="Proteomes" id="UP000501568"/>
    </source>
</evidence>
<keyword evidence="3" id="KW-1185">Reference proteome</keyword>
<proteinExistence type="predicted"/>
<keyword evidence="1" id="KW-0732">Signal</keyword>
<organism evidence="2 3">
    <name type="scientific">Stakelama tenebrarum</name>
    <dbReference type="NCBI Taxonomy" id="2711215"/>
    <lineage>
        <taxon>Bacteria</taxon>
        <taxon>Pseudomonadati</taxon>
        <taxon>Pseudomonadota</taxon>
        <taxon>Alphaproteobacteria</taxon>
        <taxon>Sphingomonadales</taxon>
        <taxon>Sphingomonadaceae</taxon>
        <taxon>Stakelama</taxon>
    </lineage>
</organism>
<evidence type="ECO:0000313" key="2">
    <source>
        <dbReference type="EMBL" id="QIG79041.1"/>
    </source>
</evidence>
<dbReference type="Proteomes" id="UP000501568">
    <property type="component" value="Chromosome"/>
</dbReference>
<protein>
    <recommendedName>
        <fullName evidence="4">Spore coat protein U domain-containing protein</fullName>
    </recommendedName>
</protein>
<dbReference type="KEGG" id="spzr:G5C33_04080"/>
<dbReference type="RefSeq" id="WP_165326043.1">
    <property type="nucleotide sequence ID" value="NZ_CP049109.1"/>
</dbReference>
<reference evidence="2 3" key="1">
    <citation type="submission" date="2020-02" db="EMBL/GenBank/DDBJ databases">
        <authorList>
            <person name="Zheng R.K."/>
            <person name="Sun C.M."/>
        </authorList>
    </citation>
    <scope>NUCLEOTIDE SEQUENCE [LARGE SCALE GENOMIC DNA]</scope>
    <source>
        <strain evidence="3">zrk23</strain>
    </source>
</reference>
<feature type="chain" id="PRO_5026299837" description="Spore coat protein U domain-containing protein" evidence="1">
    <location>
        <begin position="24"/>
        <end position="167"/>
    </location>
</feature>
<evidence type="ECO:0008006" key="4">
    <source>
        <dbReference type="Google" id="ProtNLM"/>
    </source>
</evidence>
<dbReference type="AlphaFoldDB" id="A0A6G6Y2H2"/>
<gene>
    <name evidence="2" type="ORF">G5C33_04080</name>
</gene>
<accession>A0A6G6Y2H2</accession>
<dbReference type="EMBL" id="CP049109">
    <property type="protein sequence ID" value="QIG79041.1"/>
    <property type="molecule type" value="Genomic_DNA"/>
</dbReference>
<name>A0A6G6Y2H2_9SPHN</name>
<sequence length="167" mass="18302">MTPFGRGRPYLLLFLLAPGVAHAQQDSVRIVGALTQTCAISYDCGGSDRCNQLRLEDRVNAQDTVEVTISCNFAGDGATIELRSLNSGALRAPRDNMPLDYFVSLSGISGSEVTEQQLSVPLRVSLRPETPARDMTGMVRVRIDDRRESLVADRYTDRVSITILPES</sequence>